<accession>A0ABD2N1M5</accession>
<dbReference type="Gene3D" id="3.40.50.1820">
    <property type="entry name" value="alpha/beta hydrolase"/>
    <property type="match status" value="1"/>
</dbReference>
<evidence type="ECO:0000256" key="11">
    <source>
        <dbReference type="ARBA" id="ARBA00048919"/>
    </source>
</evidence>
<protein>
    <recommendedName>
        <fullName evidence="7">sn-1-specific diacylglycerol lipase ABHD11</fullName>
        <ecNumber evidence="3">3.1.1.116</ecNumber>
    </recommendedName>
    <alternativeName>
        <fullName evidence="4">Alpha/beta hydrolase domain-containing protein 11</fullName>
    </alternativeName>
</protein>
<evidence type="ECO:0000256" key="9">
    <source>
        <dbReference type="ARBA" id="ARBA00048504"/>
    </source>
</evidence>
<dbReference type="FunFam" id="3.40.50.1820:FF:000039">
    <property type="entry name" value="Esterase ybfF"/>
    <property type="match status" value="1"/>
</dbReference>
<dbReference type="GO" id="GO:0016787">
    <property type="term" value="F:hydrolase activity"/>
    <property type="evidence" value="ECO:0007669"/>
    <property type="project" value="UniProtKB-KW"/>
</dbReference>
<dbReference type="PANTHER" id="PTHR46118:SF4">
    <property type="entry name" value="PROTEIN ABHD11"/>
    <property type="match status" value="1"/>
</dbReference>
<dbReference type="PANTHER" id="PTHR46118">
    <property type="entry name" value="PROTEIN ABHD11"/>
    <property type="match status" value="1"/>
</dbReference>
<comment type="catalytic activity">
    <reaction evidence="8">
        <text>1-octadecanoyl-2-(4Z,7Z,10Z,13Z,16Z,19Z-docosahexaenoyl)-sn-glycerol + H2O = 2-(4Z,7Z,10Z,13Z,16Z,19Z-docosahexaenoyl)-glycerol + octadecanoate + H(+)</text>
        <dbReference type="Rhea" id="RHEA:77107"/>
        <dbReference type="ChEBI" id="CHEBI:15377"/>
        <dbReference type="ChEBI" id="CHEBI:15378"/>
        <dbReference type="ChEBI" id="CHEBI:25629"/>
        <dbReference type="ChEBI" id="CHEBI:77129"/>
        <dbReference type="ChEBI" id="CHEBI:186738"/>
    </reaction>
</comment>
<evidence type="ECO:0000256" key="3">
    <source>
        <dbReference type="ARBA" id="ARBA00026104"/>
    </source>
</evidence>
<evidence type="ECO:0000259" key="12">
    <source>
        <dbReference type="Pfam" id="PF00561"/>
    </source>
</evidence>
<evidence type="ECO:0000256" key="8">
    <source>
        <dbReference type="ARBA" id="ARBA00048283"/>
    </source>
</evidence>
<dbReference type="SUPFAM" id="SSF53474">
    <property type="entry name" value="alpha/beta-Hydrolases"/>
    <property type="match status" value="1"/>
</dbReference>
<dbReference type="EMBL" id="JABFTP020000042">
    <property type="protein sequence ID" value="KAL3272194.1"/>
    <property type="molecule type" value="Genomic_DNA"/>
</dbReference>
<proteinExistence type="inferred from homology"/>
<name>A0ABD2N1M5_9CUCU</name>
<reference evidence="13 14" key="1">
    <citation type="journal article" date="2021" name="BMC Biol.">
        <title>Horizontally acquired antibacterial genes associated with adaptive radiation of ladybird beetles.</title>
        <authorList>
            <person name="Li H.S."/>
            <person name="Tang X.F."/>
            <person name="Huang Y.H."/>
            <person name="Xu Z.Y."/>
            <person name="Chen M.L."/>
            <person name="Du X.Y."/>
            <person name="Qiu B.Y."/>
            <person name="Chen P.T."/>
            <person name="Zhang W."/>
            <person name="Slipinski A."/>
            <person name="Escalona H.E."/>
            <person name="Waterhouse R.M."/>
            <person name="Zwick A."/>
            <person name="Pang H."/>
        </authorList>
    </citation>
    <scope>NUCLEOTIDE SEQUENCE [LARGE SCALE GENOMIC DNA]</scope>
    <source>
        <strain evidence="13">SYSU2018</strain>
    </source>
</reference>
<comment type="catalytic activity">
    <reaction evidence="10">
        <text>1-octadecanoyl-2-(9Z-octadecenoyl)-sn-glycerol + H2O = 2-(9Z-octadecenoyl)-glycerol + octadecanoate + H(+)</text>
        <dbReference type="Rhea" id="RHEA:77103"/>
        <dbReference type="ChEBI" id="CHEBI:15377"/>
        <dbReference type="ChEBI" id="CHEBI:15378"/>
        <dbReference type="ChEBI" id="CHEBI:25629"/>
        <dbReference type="ChEBI" id="CHEBI:73990"/>
        <dbReference type="ChEBI" id="CHEBI:75468"/>
    </reaction>
</comment>
<evidence type="ECO:0000256" key="5">
    <source>
        <dbReference type="ARBA" id="ARBA00043667"/>
    </source>
</evidence>
<evidence type="ECO:0000313" key="13">
    <source>
        <dbReference type="EMBL" id="KAL3272194.1"/>
    </source>
</evidence>
<dbReference type="Pfam" id="PF00561">
    <property type="entry name" value="Abhydrolase_1"/>
    <property type="match status" value="1"/>
</dbReference>
<comment type="caution">
    <text evidence="13">The sequence shown here is derived from an EMBL/GenBank/DDBJ whole genome shotgun (WGS) entry which is preliminary data.</text>
</comment>
<comment type="catalytic activity">
    <reaction evidence="11">
        <text>1-octadecanoyl-2-(5Z,8Z,11Z,14Z-eicosatetraenoyl)-sn-glycerol + H2O = 2-(5Z,8Z,11Z,14Z-eicosatetraenoyl)-glycerol + octadecanoate + H(+)</text>
        <dbReference type="Rhea" id="RHEA:38507"/>
        <dbReference type="ChEBI" id="CHEBI:15377"/>
        <dbReference type="ChEBI" id="CHEBI:15378"/>
        <dbReference type="ChEBI" id="CHEBI:25629"/>
        <dbReference type="ChEBI" id="CHEBI:52392"/>
        <dbReference type="ChEBI" id="CHEBI:75728"/>
    </reaction>
</comment>
<evidence type="ECO:0000256" key="4">
    <source>
        <dbReference type="ARBA" id="ARBA00042703"/>
    </source>
</evidence>
<comment type="catalytic activity">
    <reaction evidence="5">
        <text>a 1,2-diacyl-sn-glycerol + H2O = a 2-acylglycerol + a fatty acid + H(+)</text>
        <dbReference type="Rhea" id="RHEA:33275"/>
        <dbReference type="ChEBI" id="CHEBI:15377"/>
        <dbReference type="ChEBI" id="CHEBI:15378"/>
        <dbReference type="ChEBI" id="CHEBI:17389"/>
        <dbReference type="ChEBI" id="CHEBI:17815"/>
        <dbReference type="ChEBI" id="CHEBI:28868"/>
        <dbReference type="EC" id="3.1.1.116"/>
    </reaction>
</comment>
<comment type="catalytic activity">
    <reaction evidence="9">
        <text>1,2-didecanoylglycerol + H2O = decanoylglycerol + decanoate + H(+)</text>
        <dbReference type="Rhea" id="RHEA:48596"/>
        <dbReference type="ChEBI" id="CHEBI:11152"/>
        <dbReference type="ChEBI" id="CHEBI:15377"/>
        <dbReference type="ChEBI" id="CHEBI:15378"/>
        <dbReference type="ChEBI" id="CHEBI:27689"/>
        <dbReference type="ChEBI" id="CHEBI:90605"/>
    </reaction>
</comment>
<dbReference type="PRINTS" id="PR00111">
    <property type="entry name" value="ABHYDROLASE"/>
</dbReference>
<comment type="catalytic activity">
    <reaction evidence="6">
        <text>a 1,3-diacyl-sn-glycerol + H2O = a 1-acyl-sn-glycerol + a fatty acid + H(+)</text>
        <dbReference type="Rhea" id="RHEA:38503"/>
        <dbReference type="ChEBI" id="CHEBI:15377"/>
        <dbReference type="ChEBI" id="CHEBI:15378"/>
        <dbReference type="ChEBI" id="CHEBI:28868"/>
        <dbReference type="ChEBI" id="CHEBI:64683"/>
        <dbReference type="ChEBI" id="CHEBI:77272"/>
    </reaction>
</comment>
<dbReference type="InterPro" id="IPR029058">
    <property type="entry name" value="AB_hydrolase_fold"/>
</dbReference>
<comment type="similarity">
    <text evidence="1">Belongs to the AB hydrolase superfamily.</text>
</comment>
<dbReference type="Proteomes" id="UP001516400">
    <property type="component" value="Unassembled WGS sequence"/>
</dbReference>
<gene>
    <name evidence="13" type="ORF">HHI36_022677</name>
</gene>
<dbReference type="EC" id="3.1.1.116" evidence="3"/>
<dbReference type="InterPro" id="IPR000073">
    <property type="entry name" value="AB_hydrolase_1"/>
</dbReference>
<evidence type="ECO:0000256" key="2">
    <source>
        <dbReference type="ARBA" id="ARBA00022801"/>
    </source>
</evidence>
<feature type="domain" description="AB hydrolase-1" evidence="12">
    <location>
        <begin position="53"/>
        <end position="294"/>
    </location>
</feature>
<evidence type="ECO:0000256" key="10">
    <source>
        <dbReference type="ARBA" id="ARBA00048513"/>
    </source>
</evidence>
<dbReference type="AlphaFoldDB" id="A0ABD2N1M5"/>
<evidence type="ECO:0000256" key="6">
    <source>
        <dbReference type="ARBA" id="ARBA00043742"/>
    </source>
</evidence>
<evidence type="ECO:0000256" key="7">
    <source>
        <dbReference type="ARBA" id="ARBA00044064"/>
    </source>
</evidence>
<evidence type="ECO:0000256" key="1">
    <source>
        <dbReference type="ARBA" id="ARBA00008645"/>
    </source>
</evidence>
<keyword evidence="2" id="KW-0378">Hydrolase</keyword>
<evidence type="ECO:0000313" key="14">
    <source>
        <dbReference type="Proteomes" id="UP001516400"/>
    </source>
</evidence>
<keyword evidence="14" id="KW-1185">Reference proteome</keyword>
<sequence length="311" mass="35213">MTLLLRSLKVPKLLNINKRPFCTRQNKDFSLEPVNLAYATYEGTLTLENNPHPLIIMHGLFGSKSNWNTLCKVFQQKTNPQRKIIAVDARNHGDSPHDPHHSYELLALDLKDFLENLGLEKASILGHSMGGRAAMLFALKYPKLVEKLIVVDISPISTSPDISLMPVYMRALQSLNIPSNLTLSRARLAADLQLNESGMKDKGLRAFLLTNLIQKQDGSFDWRINLQALLMNLDNIKRFPYEKGTTFEGPTLFIGGTASDYIRRSDIPEIKKIFPNSDIQYIEGAGHWLHSEKPTEFLQISLEFLNRQLTS</sequence>
<organism evidence="13 14">
    <name type="scientific">Cryptolaemus montrouzieri</name>
    <dbReference type="NCBI Taxonomy" id="559131"/>
    <lineage>
        <taxon>Eukaryota</taxon>
        <taxon>Metazoa</taxon>
        <taxon>Ecdysozoa</taxon>
        <taxon>Arthropoda</taxon>
        <taxon>Hexapoda</taxon>
        <taxon>Insecta</taxon>
        <taxon>Pterygota</taxon>
        <taxon>Neoptera</taxon>
        <taxon>Endopterygota</taxon>
        <taxon>Coleoptera</taxon>
        <taxon>Polyphaga</taxon>
        <taxon>Cucujiformia</taxon>
        <taxon>Coccinelloidea</taxon>
        <taxon>Coccinellidae</taxon>
        <taxon>Scymninae</taxon>
        <taxon>Scymnini</taxon>
        <taxon>Cryptolaemus</taxon>
    </lineage>
</organism>